<name>Q01BW3_OSTTA</name>
<dbReference type="GO" id="GO:0005524">
    <property type="term" value="F:ATP binding"/>
    <property type="evidence" value="ECO:0007669"/>
    <property type="project" value="UniProtKB-KW"/>
</dbReference>
<reference evidence="8" key="2">
    <citation type="journal article" date="2014" name="BMC Genomics">
        <title>An improved genome of the model marine alga Ostreococcus tauri unfolds by assessing Illumina de novo assemblies.</title>
        <authorList>
            <person name="Blanc-Mathieu R."/>
            <person name="Verhelst B."/>
            <person name="Derelle E."/>
            <person name="Rombauts S."/>
            <person name="Bouget F.Y."/>
            <person name="Carre I."/>
            <person name="Chateau A."/>
            <person name="Eyre-Walker A."/>
            <person name="Grimsley N."/>
            <person name="Moreau H."/>
            <person name="Piegu B."/>
            <person name="Rivals E."/>
            <person name="Schackwitz W."/>
            <person name="Van de Peer Y."/>
            <person name="Piganeau G."/>
        </authorList>
    </citation>
    <scope>NUCLEOTIDE SEQUENCE</scope>
    <source>
        <strain evidence="8">RCC4221</strain>
    </source>
</reference>
<evidence type="ECO:0000313" key="10">
    <source>
        <dbReference type="Proteomes" id="UP000009170"/>
    </source>
</evidence>
<dbReference type="Pfam" id="PF13238">
    <property type="entry name" value="AAA_18"/>
    <property type="match status" value="1"/>
</dbReference>
<dbReference type="EC" id="2.7.4.3" evidence="7"/>
<dbReference type="PANTHER" id="PTHR12595:SF0">
    <property type="entry name" value="ADENYLATE KINASE ISOENZYME 6"/>
    <property type="match status" value="1"/>
</dbReference>
<comment type="subunit">
    <text evidence="7">Interacts with small ribosomal subunit protein uS11. Not a structural component of 43S pre-ribosomes, but transiently interacts with them by binding to uS11.</text>
</comment>
<reference evidence="8 10" key="1">
    <citation type="journal article" date="2006" name="Proc. Natl. Acad. Sci. U.S.A.">
        <title>Genome analysis of the smallest free-living eukaryote Ostreococcus tauri unveils many unique features.</title>
        <authorList>
            <person name="Derelle E."/>
            <person name="Ferraz C."/>
            <person name="Rombauts S."/>
            <person name="Rouze P."/>
            <person name="Worden A.Z."/>
            <person name="Robbens S."/>
            <person name="Partensky F."/>
            <person name="Degroeve S."/>
            <person name="Echeynie S."/>
            <person name="Cooke R."/>
            <person name="Saeys Y."/>
            <person name="Wuyts J."/>
            <person name="Jabbari K."/>
            <person name="Bowler C."/>
            <person name="Panaud O."/>
            <person name="Piegu B."/>
            <person name="Ball S.G."/>
            <person name="Ral J.-P."/>
            <person name="Bouget F.-Y."/>
            <person name="Piganeau G."/>
            <person name="De Baets B."/>
            <person name="Picard A."/>
            <person name="Delseny M."/>
            <person name="Demaille J."/>
            <person name="Van de Peer Y."/>
            <person name="Moreau H."/>
        </authorList>
    </citation>
    <scope>NUCLEOTIDE SEQUENCE [LARGE SCALE GENOMIC DNA]</scope>
    <source>
        <strain evidence="8 10">OTTH0595</strain>
    </source>
</reference>
<feature type="binding site" evidence="7">
    <location>
        <position position="124"/>
    </location>
    <ligand>
        <name>ATP</name>
        <dbReference type="ChEBI" id="CHEBI:30616"/>
    </ligand>
</feature>
<keyword evidence="4 7" id="KW-0547">Nucleotide-binding</keyword>
<protein>
    <recommendedName>
        <fullName evidence="7">Adenylate kinase isoenzyme 6 homolog</fullName>
        <shortName evidence="7">AK6</shortName>
        <ecNumber evidence="7">2.7.4.3</ecNumber>
    </recommendedName>
    <alternativeName>
        <fullName evidence="7">Dual activity adenylate kinase/ATPase</fullName>
        <shortName evidence="7">AK/ATPase</shortName>
    </alternativeName>
</protein>
<dbReference type="Proteomes" id="UP000009170">
    <property type="component" value="Unassembled WGS sequence"/>
</dbReference>
<accession>Q01BW3</accession>
<comment type="function">
    <text evidence="7">Broad-specificity nucleoside monophosphate (NMP) kinase that catalyzes the reversible transfer of the terminal phosphate group between nucleoside triphosphates and monophosphates. Has also ATPase activity. Involved in the late cytoplasmic maturation steps of the 40S ribosomal particles, specifically 18S rRNA maturation. While NMP activity is not required for ribosome maturation, ATPase activity is. Associates transiently with small ribosomal subunit protein uS11. ATP hydrolysis breaks the interaction with uS11. May temporarily remove uS11 from the ribosome to enable a conformational change of the ribosomal RNA that is needed for the final maturation step of the small ribosomal subunit. Its NMP activity may have a role in nuclear energy homeostasis.</text>
</comment>
<evidence type="ECO:0000256" key="4">
    <source>
        <dbReference type="ARBA" id="ARBA00022741"/>
    </source>
</evidence>
<evidence type="ECO:0000256" key="5">
    <source>
        <dbReference type="ARBA" id="ARBA00022777"/>
    </source>
</evidence>
<evidence type="ECO:0000313" key="8">
    <source>
        <dbReference type="EMBL" id="CAL53195.1"/>
    </source>
</evidence>
<dbReference type="InParanoid" id="Q01BW3"/>
<comment type="catalytic activity">
    <reaction evidence="7">
        <text>AMP + ATP = 2 ADP</text>
        <dbReference type="Rhea" id="RHEA:12973"/>
        <dbReference type="ChEBI" id="CHEBI:30616"/>
        <dbReference type="ChEBI" id="CHEBI:456215"/>
        <dbReference type="ChEBI" id="CHEBI:456216"/>
        <dbReference type="EC" id="2.7.4.3"/>
    </reaction>
</comment>
<accession>A0A454XY47</accession>
<keyword evidence="8" id="KW-0378">Hydrolase</keyword>
<keyword evidence="6 7" id="KW-0067">ATP-binding</keyword>
<keyword evidence="7" id="KW-0963">Cytoplasm</keyword>
<dbReference type="GeneID" id="9833663"/>
<feature type="binding site" evidence="7">
    <location>
        <position position="24"/>
    </location>
    <ligand>
        <name>ATP</name>
        <dbReference type="ChEBI" id="CHEBI:30616"/>
    </ligand>
</feature>
<dbReference type="PANTHER" id="PTHR12595">
    <property type="entry name" value="POS9-ACTIVATING FACTOR FAP7-RELATED"/>
    <property type="match status" value="1"/>
</dbReference>
<keyword evidence="2 7" id="KW-0698">rRNA processing</keyword>
<comment type="caution">
    <text evidence="7">Lacks conserved residue(s) required for the propagation of feature annotation.</text>
</comment>
<proteinExistence type="inferred from homology"/>
<dbReference type="FunCoup" id="Q01BW3">
    <property type="interactions" value="1541"/>
</dbReference>
<dbReference type="SUPFAM" id="SSF52540">
    <property type="entry name" value="P-loop containing nucleoside triphosphate hydrolases"/>
    <property type="match status" value="1"/>
</dbReference>
<dbReference type="InterPro" id="IPR020618">
    <property type="entry name" value="Adenyl_kinase_AK6"/>
</dbReference>
<accession>A0A1Y5I7R8</accession>
<dbReference type="AlphaFoldDB" id="Q01BW3"/>
<evidence type="ECO:0000256" key="7">
    <source>
        <dbReference type="HAMAP-Rule" id="MF_03173"/>
    </source>
</evidence>
<sequence>MGKTTPETRRAPFILITGVPGSGKTTLADALAARIDARRLDVGALCAAEGFHGAYVEAMDTHELREDALLDRMEEVLCEREAHGEACVVDYHSCELFPERWFDLVVALTLVEHTSELYERLEARGYGEKKIRENVECDIFQVVVEEAKDSYETVWVRSNATLDDMENTVEEIARWVESRT</sequence>
<dbReference type="GO" id="GO:0005737">
    <property type="term" value="C:cytoplasm"/>
    <property type="evidence" value="ECO:0007669"/>
    <property type="project" value="UniProtKB-SubCell"/>
</dbReference>
<keyword evidence="3 7" id="KW-0808">Transferase</keyword>
<dbReference type="EMBL" id="CAID01000003">
    <property type="protein sequence ID" value="CAL53195.1"/>
    <property type="molecule type" value="Genomic_DNA"/>
</dbReference>
<reference evidence="9" key="3">
    <citation type="submission" date="2017-04" db="EMBL/GenBank/DDBJ databases">
        <title>Population genomics of picophytoplankton unveils novel chromosome hypervariability.</title>
        <authorList>
            <consortium name="DOE Joint Genome Institute"/>
            <person name="Blanc-Mathieu R."/>
            <person name="Krasovec M."/>
            <person name="Hebrard M."/>
            <person name="Yau S."/>
            <person name="Desgranges E."/>
            <person name="Martin J."/>
            <person name="Schackwitz W."/>
            <person name="Kuo A."/>
            <person name="Salin G."/>
            <person name="Donnadieu C."/>
            <person name="Desdevises Y."/>
            <person name="Sanchez-Ferandin S."/>
            <person name="Moreau H."/>
            <person name="Rivals E."/>
            <person name="Grigoriev I.V."/>
            <person name="Grimsley N."/>
            <person name="Eyre-Walker A."/>
            <person name="Piganeau G."/>
        </authorList>
    </citation>
    <scope>NUCLEOTIDE SEQUENCE [LARGE SCALE GENOMIC DNA]</scope>
    <source>
        <strain evidence="9">RCC 1115</strain>
    </source>
</reference>
<evidence type="ECO:0000256" key="3">
    <source>
        <dbReference type="ARBA" id="ARBA00022679"/>
    </source>
</evidence>
<feature type="binding site" evidence="7">
    <location>
        <position position="23"/>
    </location>
    <ligand>
        <name>ATP</name>
        <dbReference type="ChEBI" id="CHEBI:30616"/>
    </ligand>
</feature>
<feature type="binding site" evidence="7">
    <location>
        <position position="21"/>
    </location>
    <ligand>
        <name>ATP</name>
        <dbReference type="ChEBI" id="CHEBI:30616"/>
    </ligand>
</feature>
<dbReference type="HAMAP" id="MF_00039">
    <property type="entry name" value="Adenylate_kinase_AK6"/>
    <property type="match status" value="1"/>
</dbReference>
<evidence type="ECO:0000256" key="6">
    <source>
        <dbReference type="ARBA" id="ARBA00022840"/>
    </source>
</evidence>
<feature type="binding site" evidence="7">
    <location>
        <position position="26"/>
    </location>
    <ligand>
        <name>ATP</name>
        <dbReference type="ChEBI" id="CHEBI:30616"/>
    </ligand>
</feature>
<dbReference type="EMBL" id="KZ155826">
    <property type="protein sequence ID" value="OUS44123.1"/>
    <property type="molecule type" value="Genomic_DNA"/>
</dbReference>
<comment type="catalytic activity">
    <reaction evidence="7">
        <text>ATP + H2O = ADP + phosphate + H(+)</text>
        <dbReference type="Rhea" id="RHEA:13065"/>
        <dbReference type="ChEBI" id="CHEBI:15377"/>
        <dbReference type="ChEBI" id="CHEBI:15378"/>
        <dbReference type="ChEBI" id="CHEBI:30616"/>
        <dbReference type="ChEBI" id="CHEBI:43474"/>
        <dbReference type="ChEBI" id="CHEBI:456216"/>
    </reaction>
</comment>
<feature type="binding site" evidence="7">
    <location>
        <position position="25"/>
    </location>
    <ligand>
        <name>ATP</name>
        <dbReference type="ChEBI" id="CHEBI:30616"/>
    </ligand>
</feature>
<dbReference type="GO" id="GO:0016887">
    <property type="term" value="F:ATP hydrolysis activity"/>
    <property type="evidence" value="ECO:0007669"/>
    <property type="project" value="UniProtKB-UniRule"/>
</dbReference>
<dbReference type="Proteomes" id="UP000195557">
    <property type="component" value="Unassembled WGS sequence"/>
</dbReference>
<dbReference type="GO" id="GO:0006364">
    <property type="term" value="P:rRNA processing"/>
    <property type="evidence" value="ECO:0007669"/>
    <property type="project" value="UniProtKB-KW"/>
</dbReference>
<feature type="region of interest" description="LID" evidence="7">
    <location>
        <begin position="123"/>
        <end position="133"/>
    </location>
</feature>
<feature type="region of interest" description="NMPbind" evidence="7">
    <location>
        <begin position="41"/>
        <end position="64"/>
    </location>
</feature>
<keyword evidence="1 7" id="KW-0690">Ribosome biogenesis</keyword>
<comment type="similarity">
    <text evidence="7">Belongs to the adenylate kinase family. AK6 subfamily.</text>
</comment>
<evidence type="ECO:0000256" key="2">
    <source>
        <dbReference type="ARBA" id="ARBA00022552"/>
    </source>
</evidence>
<gene>
    <name evidence="9" type="ORF">BE221DRAFT_194293</name>
    <name evidence="8" type="ORF">OT_ostta03g05480</name>
</gene>
<dbReference type="OrthoDB" id="10251185at2759"/>
<dbReference type="GO" id="GO:0004017">
    <property type="term" value="F:AMP kinase activity"/>
    <property type="evidence" value="ECO:0007669"/>
    <property type="project" value="UniProtKB-UniRule"/>
</dbReference>
<dbReference type="KEGG" id="ota:OT_ostta03g05480"/>
<dbReference type="OMA" id="QCEIFGT"/>
<dbReference type="GO" id="GO:0005634">
    <property type="term" value="C:nucleus"/>
    <property type="evidence" value="ECO:0007669"/>
    <property type="project" value="UniProtKB-SubCell"/>
</dbReference>
<evidence type="ECO:0000256" key="1">
    <source>
        <dbReference type="ARBA" id="ARBA00022517"/>
    </source>
</evidence>
<dbReference type="GO" id="GO:0042274">
    <property type="term" value="P:ribosomal small subunit biogenesis"/>
    <property type="evidence" value="ECO:0007669"/>
    <property type="project" value="UniProtKB-UniRule"/>
</dbReference>
<evidence type="ECO:0000313" key="9">
    <source>
        <dbReference type="EMBL" id="OUS44123.1"/>
    </source>
</evidence>
<dbReference type="STRING" id="70448.Q01BW3"/>
<comment type="subcellular location">
    <subcellularLocation>
        <location evidence="7">Cytoplasm</location>
    </subcellularLocation>
    <subcellularLocation>
        <location evidence="7">Nucleus</location>
    </subcellularLocation>
</comment>
<keyword evidence="10" id="KW-1185">Reference proteome</keyword>
<dbReference type="InterPro" id="IPR027417">
    <property type="entry name" value="P-loop_NTPase"/>
</dbReference>
<dbReference type="RefSeq" id="XP_003078454.1">
    <property type="nucleotide sequence ID" value="XM_003078406.1"/>
</dbReference>
<organism evidence="8 10">
    <name type="scientific">Ostreococcus tauri</name>
    <name type="common">Marine green alga</name>
    <dbReference type="NCBI Taxonomy" id="70448"/>
    <lineage>
        <taxon>Eukaryota</taxon>
        <taxon>Viridiplantae</taxon>
        <taxon>Chlorophyta</taxon>
        <taxon>Mamiellophyceae</taxon>
        <taxon>Mamiellales</taxon>
        <taxon>Bathycoccaceae</taxon>
        <taxon>Ostreococcus</taxon>
    </lineage>
</organism>
<keyword evidence="7" id="KW-0539">Nucleus</keyword>
<dbReference type="Gene3D" id="3.40.50.300">
    <property type="entry name" value="P-loop containing nucleotide triphosphate hydrolases"/>
    <property type="match status" value="1"/>
</dbReference>
<keyword evidence="5 7" id="KW-0418">Kinase</keyword>